<comment type="catalytic activity">
    <reaction evidence="11">
        <text>a 1,2-diacyl-sn-glycero-3-phosphoethanolamine(in) = a 1,2-diacyl-sn-glycero-3-phosphoethanolamine(out)</text>
        <dbReference type="Rhea" id="RHEA:38895"/>
        <dbReference type="ChEBI" id="CHEBI:64612"/>
    </reaction>
</comment>
<protein>
    <recommendedName>
        <fullName evidence="4">Autophagy-related protein 2</fullName>
    </recommendedName>
</protein>
<feature type="region of interest" description="Disordered" evidence="12">
    <location>
        <begin position="1321"/>
        <end position="1358"/>
    </location>
</feature>
<organism evidence="13">
    <name type="scientific">Panstrongylus lignarius</name>
    <dbReference type="NCBI Taxonomy" id="156445"/>
    <lineage>
        <taxon>Eukaryota</taxon>
        <taxon>Metazoa</taxon>
        <taxon>Ecdysozoa</taxon>
        <taxon>Arthropoda</taxon>
        <taxon>Hexapoda</taxon>
        <taxon>Insecta</taxon>
        <taxon>Pterygota</taxon>
        <taxon>Neoptera</taxon>
        <taxon>Paraneoptera</taxon>
        <taxon>Hemiptera</taxon>
        <taxon>Heteroptera</taxon>
        <taxon>Panheteroptera</taxon>
        <taxon>Cimicomorpha</taxon>
        <taxon>Reduviidae</taxon>
        <taxon>Triatominae</taxon>
        <taxon>Panstrongylus</taxon>
    </lineage>
</organism>
<evidence type="ECO:0000256" key="8">
    <source>
        <dbReference type="ARBA" id="ARBA00023055"/>
    </source>
</evidence>
<dbReference type="GO" id="GO:0061709">
    <property type="term" value="P:reticulophagy"/>
    <property type="evidence" value="ECO:0007669"/>
    <property type="project" value="TreeGrafter"/>
</dbReference>
<dbReference type="GO" id="GO:0061723">
    <property type="term" value="P:glycophagy"/>
    <property type="evidence" value="ECO:0007669"/>
    <property type="project" value="TreeGrafter"/>
</dbReference>
<evidence type="ECO:0000256" key="12">
    <source>
        <dbReference type="SAM" id="MobiDB-lite"/>
    </source>
</evidence>
<dbReference type="GO" id="GO:0005789">
    <property type="term" value="C:endoplasmic reticulum membrane"/>
    <property type="evidence" value="ECO:0007669"/>
    <property type="project" value="UniProtKB-SubCell"/>
</dbReference>
<feature type="compositionally biased region" description="Polar residues" evidence="12">
    <location>
        <begin position="1508"/>
        <end position="1525"/>
    </location>
</feature>
<reference evidence="13" key="1">
    <citation type="journal article" date="2018" name="PLoS Negl. Trop. Dis.">
        <title>An insight into the salivary gland and fat body transcriptome of Panstrongylus lignarius (Hemiptera: Heteroptera), the main vector of Chagas disease in Peru.</title>
        <authorList>
            <person name="Nevoa J.C."/>
            <person name="Mendes M.T."/>
            <person name="da Silva M.V."/>
            <person name="Soares S.C."/>
            <person name="Oliveira C.J.F."/>
            <person name="Ribeiro J.M.C."/>
        </authorList>
    </citation>
    <scope>NUCLEOTIDE SEQUENCE</scope>
</reference>
<name>A0A224XCK3_9HEMI</name>
<dbReference type="GO" id="GO:0000045">
    <property type="term" value="P:autophagosome assembly"/>
    <property type="evidence" value="ECO:0007669"/>
    <property type="project" value="TreeGrafter"/>
</dbReference>
<evidence type="ECO:0000256" key="3">
    <source>
        <dbReference type="ARBA" id="ARBA00009714"/>
    </source>
</evidence>
<evidence type="ECO:0000256" key="2">
    <source>
        <dbReference type="ARBA" id="ARBA00004623"/>
    </source>
</evidence>
<dbReference type="EMBL" id="GFTR01008928">
    <property type="protein sequence ID" value="JAW07498.1"/>
    <property type="molecule type" value="Transcribed_RNA"/>
</dbReference>
<evidence type="ECO:0000256" key="9">
    <source>
        <dbReference type="ARBA" id="ARBA00023136"/>
    </source>
</evidence>
<comment type="subcellular location">
    <subcellularLocation>
        <location evidence="1">Endoplasmic reticulum membrane</location>
        <topology evidence="1">Peripheral membrane protein</topology>
    </subcellularLocation>
    <subcellularLocation>
        <location evidence="2">Preautophagosomal structure membrane</location>
        <topology evidence="2">Peripheral membrane protein</topology>
    </subcellularLocation>
</comment>
<feature type="region of interest" description="Disordered" evidence="12">
    <location>
        <begin position="1508"/>
        <end position="1545"/>
    </location>
</feature>
<keyword evidence="9" id="KW-0472">Membrane</keyword>
<dbReference type="GO" id="GO:0032266">
    <property type="term" value="F:phosphatidylinositol-3-phosphate binding"/>
    <property type="evidence" value="ECO:0007669"/>
    <property type="project" value="TreeGrafter"/>
</dbReference>
<dbReference type="PANTHER" id="PTHR13190:SF1">
    <property type="entry name" value="AUTOPHAGY-RELATED 2, ISOFORM A"/>
    <property type="match status" value="1"/>
</dbReference>
<evidence type="ECO:0000256" key="10">
    <source>
        <dbReference type="ARBA" id="ARBA00024479"/>
    </source>
</evidence>
<evidence type="ECO:0000256" key="6">
    <source>
        <dbReference type="ARBA" id="ARBA00022824"/>
    </source>
</evidence>
<comment type="similarity">
    <text evidence="3">Belongs to the ATG2 family.</text>
</comment>
<evidence type="ECO:0000256" key="7">
    <source>
        <dbReference type="ARBA" id="ARBA00023006"/>
    </source>
</evidence>
<dbReference type="GO" id="GO:0000422">
    <property type="term" value="P:autophagy of mitochondrion"/>
    <property type="evidence" value="ECO:0007669"/>
    <property type="project" value="TreeGrafter"/>
</dbReference>
<dbReference type="GO" id="GO:0061908">
    <property type="term" value="C:phagophore"/>
    <property type="evidence" value="ECO:0007669"/>
    <property type="project" value="TreeGrafter"/>
</dbReference>
<comment type="catalytic activity">
    <reaction evidence="10">
        <text>a 1,2-diacyl-sn-glycero-3-phospho-L-serine(in) = a 1,2-diacyl-sn-glycero-3-phospho-L-serine(out)</text>
        <dbReference type="Rhea" id="RHEA:38663"/>
        <dbReference type="ChEBI" id="CHEBI:57262"/>
    </reaction>
</comment>
<keyword evidence="6" id="KW-0256">Endoplasmic reticulum</keyword>
<proteinExistence type="inferred from homology"/>
<keyword evidence="5" id="KW-0813">Transport</keyword>
<evidence type="ECO:0000256" key="11">
    <source>
        <dbReference type="ARBA" id="ARBA00024615"/>
    </source>
</evidence>
<dbReference type="PANTHER" id="PTHR13190">
    <property type="entry name" value="AUTOPHAGY-RELATED 2, ISOFORM A"/>
    <property type="match status" value="1"/>
</dbReference>
<accession>A0A224XCK3</accession>
<evidence type="ECO:0000256" key="5">
    <source>
        <dbReference type="ARBA" id="ARBA00022448"/>
    </source>
</evidence>
<dbReference type="GO" id="GO:0006869">
    <property type="term" value="P:lipid transport"/>
    <property type="evidence" value="ECO:0007669"/>
    <property type="project" value="UniProtKB-KW"/>
</dbReference>
<dbReference type="GO" id="GO:0034045">
    <property type="term" value="C:phagophore assembly site membrane"/>
    <property type="evidence" value="ECO:0007669"/>
    <property type="project" value="UniProtKB-SubCell"/>
</dbReference>
<sequence>MSWYTQWSDSIKKRACRYLLQRYLGQFLEEKLTLDQLSVDIYCGTGSVSNVGIDVQALNDLGDEKNLPVEFVDGFVSEISVSIPWATLFSDSIYVEVSGLHVTVQPKQRPDNAGSMFESMWSSMASSIQLAAECLKHESTIVDGTEQDTETNMDGLEIFAHAIESILTRVKIKLMNTSVRLEHVPKEGKNGIAFELRISNVEYCDETSCEAASSTDCPNEPQPASSFSIKKFHCEGVSFYTDEFPVGGRTFSRAVAQTQSFQAKNLNCDKYVNETDSIIVAKLSGLQEVRVKLKLDPSAVGPKVDLEFNLGLLTVFLSPRQLYLLFEIFNSLISPHTQDTSNVSSKRSLGEKLMSSKDFKKVEQELQDTLNFPIFNTNVPRVCQGKGWSSPSFDEGEEEYFLPMKLTNSLTGSVISDKTNDTSFTSNTSLPYYSTKMDSPFSYEGYPQLYNSGQKKMEKGCEAEIHEETSSYHISLGGIVVALLTEDLLTFGMDTSCLTPSSVSVMTSQAKQFFDRIPSFGFSPRSFSKDFCTSEKCFVDTTACSLNHIRLLATSVIIEGSDGGNANTNVFSTTISAANLEILECLVEKNPSFNGKVQLVELLKFMRSTTAGNLKPHFPISNQPDLRMHVQHIKKRQRSKLSSNLIVSLNLEQCWSELDLSIFDRISTITNPQTLCQVNATPREVMDQHSSFTQAVENSALCDKSYIFKIQSPFFIVKFRFPIPDLRPVHEKGKLPELQRSVRNDILFVNLIEPQFFTEIITKIPIQEYFLSCKQILVSFQEGDIDSAIPFIRATGLNASAQPGFSPENKSESPVRFSLRVCPLQVVGDVEECCEKEDNSGLSCSSFMDQPSKDPSPFMSKRVIHESNTHHHSACEGEELIMPGSKEDMHKFITNAQDNSKIQVVINLPNLSVVFSTKHLYEVIYNRLTSDLSLWHSNGLHHSRNKTLSSQFDLTPLLQPSFSLCKSALQFESDDSEEEDVSPYKTIHKGETSSQYGQSHFSINIHVNKGSLNICPNTKDEKGNVCPDKYGEMLFTLQEGNIFSVSNYKGKPLQNYICLQVNNMGVYHKAEVDVPRSEYILRMQTQSTSRVHLDPVLVKSNKEVIATSLSPEGAGANMLSTAISTTVNERKIKTVRVACSLSGATLRHRVARHHQSWLSHLMDFFDVVDYPVKGYESPQFITELYLHIWDSAIDYRPVNLPLRCLITLGNLSISSNITRAKTSTLRFIAEEASLFISDKIRKSCSEENFCPNLRADYVSVVQLGLLELSLRLTDLPNMPKVDLKASNNLVEIRTCADSATALAQLLRYYVSDGDLGIKVSNSETKGNGDACSRKRDKSQSSTSRTASIDPAAGTLLSDSTTERLHDMMEDAMKEISSLAQQTTEDVETKSDDVEVFYFPDEGTQQSYPIDWGENNLNQEHDFCVLEHETGEGVKGENGRPVIRLLTDQPVRIVDNHFSMCVGRTDSLLSPKYYPIPVSKYTLTDMTLVWHMYGGSDFCQPKKNVNFEQSATDAPSGLNRTPSDSSKVPRELPKSSTSSNTYFLDGLGNTMQQNRKRQSRMEKASWQLAGGPERKHSVLMQLQFNKVRFQHEIYPDKASQASREVLLIHEFEIRDRLSSSQINKFLYQYSSETNPRQSHANMLVIKAVHLRSDTHRNIQETCLKVSLLPLRLNIDQDSLQFLFTFFNQLSGLSITSEEDLGSALGTIHSTPIMGVTTSNAGTESTETAAAGSEVPSNRFQQSARSSPLFIRNFIFSPEVPIRIDYEGKRVDLTHGPLAGLLMGLAQLNCLQIRLKRLSYKHGLLGLDRLISYALTEWVNDIKKTQFPSLIGGVGPMHALVQLFQGIRDLFWLPIEQYQKDGRIVRGLQRGANSFTTSTAIAALELTARIVQAIQSIAEAAFDMVSPGPSVRRSHGSRCKKQHCYSHPSDIREGVANAYTLVKEGLGETAETLVRVASAEAEQKGAVGAVGGVLRQLPPTVVAPIILATAATSNLIGGVHSQLAPDSRREATLKWRATPKS</sequence>
<keyword evidence="7" id="KW-0072">Autophagy</keyword>
<keyword evidence="8" id="KW-0445">Lipid transport</keyword>
<evidence type="ECO:0000256" key="1">
    <source>
        <dbReference type="ARBA" id="ARBA00004406"/>
    </source>
</evidence>
<dbReference type="GO" id="GO:0034727">
    <property type="term" value="P:piecemeal microautophagy of the nucleus"/>
    <property type="evidence" value="ECO:0007669"/>
    <property type="project" value="TreeGrafter"/>
</dbReference>
<evidence type="ECO:0000313" key="13">
    <source>
        <dbReference type="EMBL" id="JAW07498.1"/>
    </source>
</evidence>
<dbReference type="InterPro" id="IPR026849">
    <property type="entry name" value="ATG2"/>
</dbReference>
<evidence type="ECO:0000256" key="4">
    <source>
        <dbReference type="ARBA" id="ARBA00018070"/>
    </source>
</evidence>
<dbReference type="Pfam" id="PF13329">
    <property type="entry name" value="ATG2_CAD"/>
    <property type="match status" value="1"/>
</dbReference>
<dbReference type="GO" id="GO:0043495">
    <property type="term" value="F:protein-membrane adaptor activity"/>
    <property type="evidence" value="ECO:0007669"/>
    <property type="project" value="TreeGrafter"/>
</dbReference>